<dbReference type="EMBL" id="CM001466">
    <property type="protein sequence ID" value="EHY87341.1"/>
    <property type="molecule type" value="Genomic_DNA"/>
</dbReference>
<accession>H8G7R7</accession>
<dbReference type="Proteomes" id="UP000004705">
    <property type="component" value="Chromosome"/>
</dbReference>
<evidence type="ECO:0000313" key="2">
    <source>
        <dbReference type="Proteomes" id="UP000004705"/>
    </source>
</evidence>
<proteinExistence type="predicted"/>
<dbReference type="RefSeq" id="WP_005438075.1">
    <property type="nucleotide sequence ID" value="NZ_CM001466.1"/>
</dbReference>
<reference evidence="1 2" key="1">
    <citation type="journal article" date="2012" name="Stand. Genomic Sci.">
        <title>Genome sequence of the soil bacterium Saccharomonospora azurea type strain (NA-128(T)).</title>
        <authorList>
            <person name="Klenk H.P."/>
            <person name="Held B."/>
            <person name="Lucas S."/>
            <person name="Lapidus A."/>
            <person name="Copeland A."/>
            <person name="Hammon N."/>
            <person name="Pitluck S."/>
            <person name="Goodwin L.A."/>
            <person name="Han C."/>
            <person name="Tapia R."/>
            <person name="Brambilla E.M."/>
            <person name="Potter G."/>
            <person name="Land M."/>
            <person name="Ivanova N."/>
            <person name="Rohde M."/>
            <person name="Goker M."/>
            <person name="Detter J.C."/>
            <person name="Kyrpides N.C."/>
            <person name="Woyke T."/>
        </authorList>
    </citation>
    <scope>NUCLEOTIDE SEQUENCE [LARGE SCALE GENOMIC DNA]</scope>
    <source>
        <strain evidence="1 2">NA-128</strain>
    </source>
</reference>
<protein>
    <submittedName>
        <fullName evidence="1">Uncharacterized protein</fullName>
    </submittedName>
</protein>
<organism evidence="1 2">
    <name type="scientific">Saccharomonospora azurea NA-128</name>
    <dbReference type="NCBI Taxonomy" id="882081"/>
    <lineage>
        <taxon>Bacteria</taxon>
        <taxon>Bacillati</taxon>
        <taxon>Actinomycetota</taxon>
        <taxon>Actinomycetes</taxon>
        <taxon>Pseudonocardiales</taxon>
        <taxon>Pseudonocardiaceae</taxon>
        <taxon>Saccharomonospora</taxon>
    </lineage>
</organism>
<evidence type="ECO:0000313" key="1">
    <source>
        <dbReference type="EMBL" id="EHY87341.1"/>
    </source>
</evidence>
<keyword evidence="2" id="KW-1185">Reference proteome</keyword>
<dbReference type="HOGENOM" id="CLU_2957943_0_0_11"/>
<sequence>MTEHSTPERGGFTMLGDSEVEICVDGVCSLPPVGSGNHQDMVDTVDTVDTVDIAGERER</sequence>
<gene>
    <name evidence="1" type="ORF">SacazDRAFT_00365</name>
</gene>
<name>H8G7R7_9PSEU</name>
<dbReference type="AlphaFoldDB" id="H8G7R7"/>